<dbReference type="PROSITE" id="PS50928">
    <property type="entry name" value="ABC_TM1"/>
    <property type="match status" value="1"/>
</dbReference>
<dbReference type="NCBIfam" id="TIGR01727">
    <property type="entry name" value="oligo_HPY"/>
    <property type="match status" value="1"/>
</dbReference>
<dbReference type="Pfam" id="PF08352">
    <property type="entry name" value="oligo_HPY"/>
    <property type="match status" value="1"/>
</dbReference>
<dbReference type="Pfam" id="PF00528">
    <property type="entry name" value="BPD_transp_1"/>
    <property type="match status" value="1"/>
</dbReference>
<dbReference type="InterPro" id="IPR013563">
    <property type="entry name" value="Oligopep_ABC_C"/>
</dbReference>
<comment type="similarity">
    <text evidence="3">Belongs to the ABC transporter superfamily.</text>
</comment>
<evidence type="ECO:0000256" key="4">
    <source>
        <dbReference type="ARBA" id="ARBA00022448"/>
    </source>
</evidence>
<dbReference type="SUPFAM" id="SSF161098">
    <property type="entry name" value="MetI-like"/>
    <property type="match status" value="1"/>
</dbReference>
<comment type="caution">
    <text evidence="14">The sequence shown here is derived from an EMBL/GenBank/DDBJ whole genome shotgun (WGS) entry which is preliminary data.</text>
</comment>
<keyword evidence="6 11" id="KW-0812">Transmembrane</keyword>
<dbReference type="EMBL" id="JBHLZP010000017">
    <property type="protein sequence ID" value="MFB9831415.1"/>
    <property type="molecule type" value="Genomic_DNA"/>
</dbReference>
<evidence type="ECO:0000313" key="15">
    <source>
        <dbReference type="Proteomes" id="UP001589627"/>
    </source>
</evidence>
<evidence type="ECO:0000256" key="6">
    <source>
        <dbReference type="ARBA" id="ARBA00022692"/>
    </source>
</evidence>
<dbReference type="InterPro" id="IPR000515">
    <property type="entry name" value="MetI-like"/>
</dbReference>
<dbReference type="InterPro" id="IPR003593">
    <property type="entry name" value="AAA+_ATPase"/>
</dbReference>
<feature type="domain" description="ABC transmembrane type-1" evidence="13">
    <location>
        <begin position="75"/>
        <end position="264"/>
    </location>
</feature>
<evidence type="ECO:0000259" key="13">
    <source>
        <dbReference type="PROSITE" id="PS50928"/>
    </source>
</evidence>
<keyword evidence="5" id="KW-1003">Cell membrane</keyword>
<comment type="similarity">
    <text evidence="11">Belongs to the binding-protein-dependent transport system permease family.</text>
</comment>
<evidence type="ECO:0000313" key="14">
    <source>
        <dbReference type="EMBL" id="MFB9831415.1"/>
    </source>
</evidence>
<evidence type="ECO:0000259" key="12">
    <source>
        <dbReference type="PROSITE" id="PS50893"/>
    </source>
</evidence>
<dbReference type="SMART" id="SM00382">
    <property type="entry name" value="AAA"/>
    <property type="match status" value="1"/>
</dbReference>
<dbReference type="PROSITE" id="PS00211">
    <property type="entry name" value="ABC_TRANSPORTER_1"/>
    <property type="match status" value="1"/>
</dbReference>
<dbReference type="Pfam" id="PF00005">
    <property type="entry name" value="ABC_tran"/>
    <property type="match status" value="1"/>
</dbReference>
<sequence length="638" mass="66529">MSRPRRPGMPRSALSLITLVLLVVLVCVAVVAPLIFAGQAKSIDVNAIQGGMSGRHPFGTDALGRDILARTLVATRLSIWLALLATLLGTLCGVIVGSLPIIVGRRLGRLIVAGFNLLVAFPGLLLALFLALVFGVGARGAVLALAVGMAPSFARLTHTTASGIAKADYVSAAKLLGVSRRRMLLRHVLPNIAEPLVVNATSQVSSALLSLSALSYLGFGVQPPAFDWGRMLSDGLSSIYTNPAAALAPCVAIVLAGVTFVLAGELLTLLVAGHRAAPRRRAAAVTASGPGDDLPPAGPGDVLRVEDLTVGFPSAGAPLVPVAGVSLNVRAGEIVGIVGESGSGKSLTALAIGSLVAYPGTAHAAVHELGGNDLRGMRPAARERFLGTSLAMVFQDPLSALNPAIRVGRQLAEVSEVHGGLRRDKAMARAVERLRSVRIPAPEQRARKYPMEFSGGMRQRAAIGMGLMAEPLLIIADEPTTALDVTVQRDVLTLLRQVSDERGAAVLFISHDIAVIAEIASRVLVMYGGRVVEDLPVTALADDAAHPYTRALVASIPDMTTDRALPLATIPGRPPDPSARPDGCSFAPRCTFADDTCRSTRPPLAETPDGRRVACWHPRTEADDADPTVIEFGAEGGR</sequence>
<dbReference type="InterPro" id="IPR027417">
    <property type="entry name" value="P-loop_NTPase"/>
</dbReference>
<keyword evidence="8" id="KW-0067">ATP-binding</keyword>
<dbReference type="PANTHER" id="PTHR43297">
    <property type="entry name" value="OLIGOPEPTIDE TRANSPORT ATP-BINDING PROTEIN APPD"/>
    <property type="match status" value="1"/>
</dbReference>
<dbReference type="InterPro" id="IPR003439">
    <property type="entry name" value="ABC_transporter-like_ATP-bd"/>
</dbReference>
<dbReference type="InterPro" id="IPR050388">
    <property type="entry name" value="ABC_Ni/Peptide_Import"/>
</dbReference>
<dbReference type="InterPro" id="IPR017871">
    <property type="entry name" value="ABC_transporter-like_CS"/>
</dbReference>
<feature type="domain" description="ABC transporter" evidence="12">
    <location>
        <begin position="303"/>
        <end position="553"/>
    </location>
</feature>
<evidence type="ECO:0000256" key="3">
    <source>
        <dbReference type="ARBA" id="ARBA00005417"/>
    </source>
</evidence>
<dbReference type="InterPro" id="IPR035906">
    <property type="entry name" value="MetI-like_sf"/>
</dbReference>
<dbReference type="PANTHER" id="PTHR43297:SF2">
    <property type="entry name" value="DIPEPTIDE TRANSPORT ATP-BINDING PROTEIN DPPD"/>
    <property type="match status" value="1"/>
</dbReference>
<keyword evidence="9 11" id="KW-1133">Transmembrane helix</keyword>
<evidence type="ECO:0000256" key="10">
    <source>
        <dbReference type="ARBA" id="ARBA00023136"/>
    </source>
</evidence>
<evidence type="ECO:0000256" key="1">
    <source>
        <dbReference type="ARBA" id="ARBA00004141"/>
    </source>
</evidence>
<protein>
    <submittedName>
        <fullName evidence="14">Dipeptide/oligopeptide/nickel ABC transporter permease/ATP-binding protein</fullName>
    </submittedName>
</protein>
<dbReference type="SUPFAM" id="SSF52540">
    <property type="entry name" value="P-loop containing nucleoside triphosphate hydrolases"/>
    <property type="match status" value="1"/>
</dbReference>
<proteinExistence type="inferred from homology"/>
<comment type="subcellular location">
    <subcellularLocation>
        <location evidence="11">Cell membrane</location>
        <topology evidence="11">Multi-pass membrane protein</topology>
    </subcellularLocation>
    <subcellularLocation>
        <location evidence="2">Cell membrane</location>
        <topology evidence="2">Peripheral membrane protein</topology>
    </subcellularLocation>
    <subcellularLocation>
        <location evidence="1">Membrane</location>
        <topology evidence="1">Multi-pass membrane protein</topology>
    </subcellularLocation>
</comment>
<dbReference type="Proteomes" id="UP001589627">
    <property type="component" value="Unassembled WGS sequence"/>
</dbReference>
<evidence type="ECO:0000256" key="5">
    <source>
        <dbReference type="ARBA" id="ARBA00022475"/>
    </source>
</evidence>
<dbReference type="CDD" id="cd06261">
    <property type="entry name" value="TM_PBP2"/>
    <property type="match status" value="1"/>
</dbReference>
<organism evidence="14 15">
    <name type="scientific">Actinoallomurus acaciae</name>
    <dbReference type="NCBI Taxonomy" id="502577"/>
    <lineage>
        <taxon>Bacteria</taxon>
        <taxon>Bacillati</taxon>
        <taxon>Actinomycetota</taxon>
        <taxon>Actinomycetes</taxon>
        <taxon>Streptosporangiales</taxon>
        <taxon>Thermomonosporaceae</taxon>
        <taxon>Actinoallomurus</taxon>
    </lineage>
</organism>
<keyword evidence="15" id="KW-1185">Reference proteome</keyword>
<feature type="transmembrane region" description="Helical" evidence="11">
    <location>
        <begin position="246"/>
        <end position="272"/>
    </location>
</feature>
<dbReference type="RefSeq" id="WP_378195456.1">
    <property type="nucleotide sequence ID" value="NZ_JBHLZP010000017.1"/>
</dbReference>
<accession>A0ABV5Y8R6</accession>
<feature type="transmembrane region" description="Helical" evidence="11">
    <location>
        <begin position="110"/>
        <end position="134"/>
    </location>
</feature>
<evidence type="ECO:0000256" key="11">
    <source>
        <dbReference type="RuleBase" id="RU363032"/>
    </source>
</evidence>
<feature type="transmembrane region" description="Helical" evidence="11">
    <location>
        <begin position="140"/>
        <end position="157"/>
    </location>
</feature>
<reference evidence="14 15" key="1">
    <citation type="submission" date="2024-09" db="EMBL/GenBank/DDBJ databases">
        <authorList>
            <person name="Sun Q."/>
            <person name="Mori K."/>
        </authorList>
    </citation>
    <scope>NUCLEOTIDE SEQUENCE [LARGE SCALE GENOMIC DNA]</scope>
    <source>
        <strain evidence="14 15">TBRC 0563</strain>
    </source>
</reference>
<evidence type="ECO:0000256" key="2">
    <source>
        <dbReference type="ARBA" id="ARBA00004202"/>
    </source>
</evidence>
<keyword evidence="10 11" id="KW-0472">Membrane</keyword>
<keyword evidence="4 11" id="KW-0813">Transport</keyword>
<keyword evidence="7" id="KW-0547">Nucleotide-binding</keyword>
<dbReference type="PROSITE" id="PS50893">
    <property type="entry name" value="ABC_TRANSPORTER_2"/>
    <property type="match status" value="1"/>
</dbReference>
<feature type="transmembrane region" description="Helical" evidence="11">
    <location>
        <begin position="79"/>
        <end position="103"/>
    </location>
</feature>
<dbReference type="Gene3D" id="3.40.50.300">
    <property type="entry name" value="P-loop containing nucleotide triphosphate hydrolases"/>
    <property type="match status" value="1"/>
</dbReference>
<evidence type="ECO:0000256" key="8">
    <source>
        <dbReference type="ARBA" id="ARBA00022840"/>
    </source>
</evidence>
<dbReference type="Gene3D" id="1.10.3720.10">
    <property type="entry name" value="MetI-like"/>
    <property type="match status" value="1"/>
</dbReference>
<evidence type="ECO:0000256" key="7">
    <source>
        <dbReference type="ARBA" id="ARBA00022741"/>
    </source>
</evidence>
<evidence type="ECO:0000256" key="9">
    <source>
        <dbReference type="ARBA" id="ARBA00022989"/>
    </source>
</evidence>
<dbReference type="CDD" id="cd03257">
    <property type="entry name" value="ABC_NikE_OppD_transporters"/>
    <property type="match status" value="1"/>
</dbReference>
<name>A0ABV5Y8R6_9ACTN</name>
<gene>
    <name evidence="14" type="ORF">ACFFNX_04345</name>
</gene>